<dbReference type="GO" id="GO:0046872">
    <property type="term" value="F:metal ion binding"/>
    <property type="evidence" value="ECO:0007669"/>
    <property type="project" value="UniProtKB-KW"/>
</dbReference>
<keyword evidence="4 14" id="KW-0963">Cytoplasm</keyword>
<evidence type="ECO:0000259" key="16">
    <source>
        <dbReference type="Pfam" id="PF00365"/>
    </source>
</evidence>
<dbReference type="InterPro" id="IPR040712">
    <property type="entry name" value="Pfk_N"/>
</dbReference>
<dbReference type="HAMAP" id="MF_03184">
    <property type="entry name" value="Phosphofructokinase_I_E"/>
    <property type="match status" value="1"/>
</dbReference>
<comment type="function">
    <text evidence="14">Catalyzes the phosphorylation of D-fructose 6-phosphate to fructose 1,6-bisphosphate by ATP, the first committing step of glycolysis.</text>
</comment>
<dbReference type="GO" id="GO:0005524">
    <property type="term" value="F:ATP binding"/>
    <property type="evidence" value="ECO:0007669"/>
    <property type="project" value="UniProtKB-KW"/>
</dbReference>
<evidence type="ECO:0000256" key="12">
    <source>
        <dbReference type="ARBA" id="ARBA00023152"/>
    </source>
</evidence>
<evidence type="ECO:0000256" key="3">
    <source>
        <dbReference type="ARBA" id="ARBA00004679"/>
    </source>
</evidence>
<accession>A0A1E3QIB2</accession>
<comment type="catalytic activity">
    <reaction evidence="13 14 15">
        <text>beta-D-fructose 6-phosphate + ATP = beta-D-fructose 1,6-bisphosphate + ADP + H(+)</text>
        <dbReference type="Rhea" id="RHEA:16109"/>
        <dbReference type="ChEBI" id="CHEBI:15378"/>
        <dbReference type="ChEBI" id="CHEBI:30616"/>
        <dbReference type="ChEBI" id="CHEBI:32966"/>
        <dbReference type="ChEBI" id="CHEBI:57634"/>
        <dbReference type="ChEBI" id="CHEBI:456216"/>
        <dbReference type="EC" id="2.7.1.11"/>
    </reaction>
</comment>
<evidence type="ECO:0000256" key="15">
    <source>
        <dbReference type="PIRNR" id="PIRNR000533"/>
    </source>
</evidence>
<feature type="binding site" evidence="14">
    <location>
        <position position="843"/>
    </location>
    <ligand>
        <name>beta-D-fructose 2,6-bisphosphate</name>
        <dbReference type="ChEBI" id="CHEBI:58579"/>
        <note>allosteric activator; ligand shared between dimeric partners</note>
    </ligand>
</feature>
<evidence type="ECO:0000256" key="1">
    <source>
        <dbReference type="ARBA" id="ARBA00001946"/>
    </source>
</evidence>
<feature type="domain" description="Phosphofructokinase" evidence="16">
    <location>
        <begin position="197"/>
        <end position="503"/>
    </location>
</feature>
<dbReference type="SUPFAM" id="SSF53784">
    <property type="entry name" value="Phosphofructokinase"/>
    <property type="match status" value="2"/>
</dbReference>
<feature type="binding site" description="in other chain" evidence="14">
    <location>
        <position position="655"/>
    </location>
    <ligand>
        <name>beta-D-fructose 2,6-bisphosphate</name>
        <dbReference type="ChEBI" id="CHEBI:58579"/>
        <note>allosteric activator; ligand shared between dimeric partners</note>
    </ligand>
</feature>
<feature type="binding site" description="in other chain" evidence="14">
    <location>
        <begin position="757"/>
        <end position="759"/>
    </location>
    <ligand>
        <name>beta-D-fructose 2,6-bisphosphate</name>
        <dbReference type="ChEBI" id="CHEBI:58579"/>
        <note>allosteric activator; ligand shared between dimeric partners</note>
    </ligand>
</feature>
<keyword evidence="10 14" id="KW-0067">ATP-binding</keyword>
<feature type="binding site" evidence="14">
    <location>
        <position position="381"/>
    </location>
    <ligand>
        <name>substrate</name>
        <note>ligand shared between dimeric partners</note>
    </ligand>
</feature>
<feature type="binding site" evidence="14">
    <location>
        <begin position="298"/>
        <end position="301"/>
    </location>
    <ligand>
        <name>ATP</name>
        <dbReference type="ChEBI" id="CHEBI:30616"/>
    </ligand>
</feature>
<proteinExistence type="inferred from homology"/>
<evidence type="ECO:0000256" key="7">
    <source>
        <dbReference type="ARBA" id="ARBA00022723"/>
    </source>
</evidence>
<keyword evidence="19" id="KW-1185">Reference proteome</keyword>
<feature type="region of interest" description="C-terminal regulatory PFK domain 2" evidence="14">
    <location>
        <begin position="585"/>
        <end position="970"/>
    </location>
</feature>
<keyword evidence="11 14" id="KW-0460">Magnesium</keyword>
<sequence>MSYISGVAFTSLVTTSHEAYLAAIAFYTGLGFTIVRNYTKTVNLQEGSYNLAGISAGSLRECWLESFPLTPLGATGAKKPAQECTSVQTTDETVLKLRLATDSTDHAVCQLPNSGAVVFFSANIAELRRKLAAMDIPTIEEPAAHVDFYVHDPLGNRIGFSSQQRPFLAPCLSADQYTEDSPEAVAAPRRAASGKKKIAVMTSGGDAPGMNPAVRAVVRAGIYAGFDVFAIYEGYEGLVGGGAQIKQMAWADVRGWLSLGGTLIGTARCAAFRERAGRLQACYNLIVQGIDALVVCGGDGSLTGADTFRSDWPSLTAELVSLGRLTPEQIAPYPELTVVGLVGSIDNDMATTDTTIGAYSSLERICEMVDYIDATANSHSRAFVVEVMGRHCGWLALMAGLATGADYIFIPERPPKKDEWAAELRAVAHRHREKGKRRTTVIVAEGAIDDELNPITSDDVQAVLSGMGLDSRITTLGHVQRGGSAVAYDRALATLQGCEAVYAIAEMEPGTPSPMIGVQGNKIVRTPLVEAVRVTQSVAKAIEARDFDAAMALRDAEFSDTYKMFISTSMCDDGRDILPESARLNIGIIHVGAPSSGLNPATRAAALYCLSKGHSLFAIENGFTGLISEGRLRKLEWLDVENWHNLGGSEIGTNRSLPSENFGQVAYCLQKFALDGLIIVGGFEAFVALHELETARPNYPVFRIPLVCLPATLSNNVPGTEYSLGSDTCLNVLTGYCDAIKQSASASRRRIFVVEVQGGNSGYLAAFTSLITGALATYAPEEKVTLRKIQEDIALLHESFSKDVGDNRGGKLLIRNEKASKIYSTELIADIIKESGKGRFESRTAIPGHVQQGRAPSSLDRTYAARLAIKSCMFIEYLVREGRSSRGEPTVPYDEYFVKSVERHMLPGGKTAVVIGVEAAEIKFRDISDLWTHEANVELRKGRTIHWQHMNGVTDMLNGRAVMRERTGSQ</sequence>
<feature type="domain" description="Phosphofructokinase N-terminal" evidence="17">
    <location>
        <begin position="5"/>
        <end position="99"/>
    </location>
</feature>
<feature type="binding site" description="in other chain" evidence="14">
    <location>
        <position position="817"/>
    </location>
    <ligand>
        <name>beta-D-fructose 2,6-bisphosphate</name>
        <dbReference type="ChEBI" id="CHEBI:58579"/>
        <note>allosteric activator; ligand shared between dimeric partners</note>
    </ligand>
</feature>
<dbReference type="GO" id="GO:0070095">
    <property type="term" value="F:fructose-6-phosphate binding"/>
    <property type="evidence" value="ECO:0007669"/>
    <property type="project" value="TreeGrafter"/>
</dbReference>
<feature type="binding site" description="in other chain" evidence="14">
    <location>
        <begin position="344"/>
        <end position="346"/>
    </location>
    <ligand>
        <name>substrate</name>
        <note>ligand shared between dimeric partners</note>
    </ligand>
</feature>
<dbReference type="PROSITE" id="PS00433">
    <property type="entry name" value="PHOSPHOFRUCTOKINASE"/>
    <property type="match status" value="1"/>
</dbReference>
<dbReference type="Gene3D" id="3.40.50.460">
    <property type="entry name" value="Phosphofructokinase domain"/>
    <property type="match status" value="2"/>
</dbReference>
<evidence type="ECO:0000256" key="13">
    <source>
        <dbReference type="ARBA" id="ARBA00048070"/>
    </source>
</evidence>
<dbReference type="RefSeq" id="XP_018982764.1">
    <property type="nucleotide sequence ID" value="XM_019129923.1"/>
</dbReference>
<comment type="pathway">
    <text evidence="3 14 15">Carbohydrate degradation; glycolysis; D-glyceraldehyde 3-phosphate and glycerone phosphate from D-glucose: step 3/4.</text>
</comment>
<dbReference type="PANTHER" id="PTHR13697:SF57">
    <property type="entry name" value="ATP-DEPENDENT 6-PHOSPHOFRUCTOKINASE SUBUNIT ALPHA"/>
    <property type="match status" value="1"/>
</dbReference>
<dbReference type="GO" id="GO:0006002">
    <property type="term" value="P:fructose 6-phosphate metabolic process"/>
    <property type="evidence" value="ECO:0007669"/>
    <property type="project" value="EnsemblFungi"/>
</dbReference>
<dbReference type="Gene3D" id="3.10.180.90">
    <property type="match status" value="1"/>
</dbReference>
<evidence type="ECO:0000256" key="10">
    <source>
        <dbReference type="ARBA" id="ARBA00022840"/>
    </source>
</evidence>
<organism evidence="18 19">
    <name type="scientific">Babjeviella inositovora NRRL Y-12698</name>
    <dbReference type="NCBI Taxonomy" id="984486"/>
    <lineage>
        <taxon>Eukaryota</taxon>
        <taxon>Fungi</taxon>
        <taxon>Dikarya</taxon>
        <taxon>Ascomycota</taxon>
        <taxon>Saccharomycotina</taxon>
        <taxon>Pichiomycetes</taxon>
        <taxon>Serinales incertae sedis</taxon>
        <taxon>Babjeviella</taxon>
    </lineage>
</organism>
<dbReference type="STRING" id="984486.A0A1E3QIB2"/>
<dbReference type="FunFam" id="3.40.50.460:FF:000008">
    <property type="entry name" value="ATP-dependent 6-phosphofructokinase"/>
    <property type="match status" value="1"/>
</dbReference>
<dbReference type="OrthoDB" id="537915at2759"/>
<comment type="activity regulation">
    <text evidence="14">Allosterically activated by ADP, AMP, or fructose 2,6-bisphosphate, and allosterically inhibited by ATP or citrate.</text>
</comment>
<feature type="binding site" description="in other chain" evidence="14">
    <location>
        <position position="940"/>
    </location>
    <ligand>
        <name>beta-D-fructose 2,6-bisphosphate</name>
        <dbReference type="ChEBI" id="CHEBI:58579"/>
        <note>allosteric activator; ligand shared between dimeric partners</note>
    </ligand>
</feature>
<comment type="subunit">
    <text evidence="14">Homotetramer.</text>
</comment>
<dbReference type="PRINTS" id="PR00476">
    <property type="entry name" value="PHFRCTKINASE"/>
</dbReference>
<evidence type="ECO:0000256" key="2">
    <source>
        <dbReference type="ARBA" id="ARBA00004496"/>
    </source>
</evidence>
<dbReference type="GO" id="GO:0061621">
    <property type="term" value="P:canonical glycolysis"/>
    <property type="evidence" value="ECO:0007669"/>
    <property type="project" value="TreeGrafter"/>
</dbReference>
<evidence type="ECO:0000313" key="19">
    <source>
        <dbReference type="Proteomes" id="UP000094336"/>
    </source>
</evidence>
<feature type="binding site" description="in other chain" evidence="14">
    <location>
        <position position="445"/>
    </location>
    <ligand>
        <name>substrate</name>
        <note>ligand shared between dimeric partners</note>
    </ligand>
</feature>
<keyword evidence="7 14" id="KW-0479">Metal-binding</keyword>
<feature type="binding site" evidence="14">
    <location>
        <position position="205"/>
    </location>
    <ligand>
        <name>ATP</name>
        <dbReference type="ChEBI" id="CHEBI:30616"/>
    </ligand>
</feature>
<evidence type="ECO:0000256" key="14">
    <source>
        <dbReference type="HAMAP-Rule" id="MF_03184"/>
    </source>
</evidence>
<dbReference type="GO" id="GO:0046961">
    <property type="term" value="F:proton-transporting ATPase activity, rotational mechanism"/>
    <property type="evidence" value="ECO:0007669"/>
    <property type="project" value="EnsemblFungi"/>
</dbReference>
<evidence type="ECO:0000313" key="18">
    <source>
        <dbReference type="EMBL" id="ODQ77436.1"/>
    </source>
</evidence>
<evidence type="ECO:0000259" key="17">
    <source>
        <dbReference type="Pfam" id="PF18468"/>
    </source>
</evidence>
<dbReference type="Pfam" id="PF00365">
    <property type="entry name" value="PFK"/>
    <property type="match status" value="2"/>
</dbReference>
<dbReference type="InterPro" id="IPR015912">
    <property type="entry name" value="Phosphofructokinase_CS"/>
</dbReference>
<dbReference type="PANTHER" id="PTHR13697">
    <property type="entry name" value="PHOSPHOFRUCTOKINASE"/>
    <property type="match status" value="1"/>
</dbReference>
<dbReference type="EMBL" id="KV454440">
    <property type="protein sequence ID" value="ODQ77436.1"/>
    <property type="molecule type" value="Genomic_DNA"/>
</dbReference>
<protein>
    <recommendedName>
        <fullName evidence="14">ATP-dependent 6-phosphofructokinase</fullName>
        <shortName evidence="14">ATP-PFK</shortName>
        <shortName evidence="14">Phosphofructokinase</shortName>
        <ecNumber evidence="14">2.7.1.11</ecNumber>
    </recommendedName>
    <alternativeName>
        <fullName evidence="14">Phosphohexokinase</fullName>
    </alternativeName>
</protein>
<feature type="binding site" description="in other chain" evidence="14">
    <location>
        <begin position="849"/>
        <end position="852"/>
    </location>
    <ligand>
        <name>beta-D-fructose 2,6-bisphosphate</name>
        <dbReference type="ChEBI" id="CHEBI:58579"/>
        <note>allosteric activator; ligand shared between dimeric partners</note>
    </ligand>
</feature>
<feature type="binding site" evidence="14">
    <location>
        <position position="472"/>
    </location>
    <ligand>
        <name>substrate</name>
        <note>ligand shared between dimeric partners</note>
    </ligand>
</feature>
<comment type="subcellular location">
    <subcellularLocation>
        <location evidence="2 14">Cytoplasm</location>
    </subcellularLocation>
</comment>
<evidence type="ECO:0000256" key="4">
    <source>
        <dbReference type="ARBA" id="ARBA00022490"/>
    </source>
</evidence>
<evidence type="ECO:0000256" key="11">
    <source>
        <dbReference type="ARBA" id="ARBA00022842"/>
    </source>
</evidence>
<feature type="binding site" description="in other chain" evidence="14">
    <location>
        <begin position="388"/>
        <end position="390"/>
    </location>
    <ligand>
        <name>substrate</name>
        <note>ligand shared between dimeric partners</note>
    </ligand>
</feature>
<keyword evidence="5 14" id="KW-0021">Allosteric enzyme</keyword>
<dbReference type="InterPro" id="IPR029068">
    <property type="entry name" value="Glyas_Bleomycin-R_OHBP_Dase"/>
</dbReference>
<feature type="binding site" evidence="14">
    <location>
        <position position="750"/>
    </location>
    <ligand>
        <name>beta-D-fructose 2,6-bisphosphate</name>
        <dbReference type="ChEBI" id="CHEBI:58579"/>
        <note>allosteric activator; ligand shared between dimeric partners</note>
    </ligand>
</feature>
<dbReference type="GO" id="GO:0042802">
    <property type="term" value="F:identical protein binding"/>
    <property type="evidence" value="ECO:0007669"/>
    <property type="project" value="TreeGrafter"/>
</dbReference>
<feature type="active site" description="Proton acceptor" evidence="14">
    <location>
        <position position="346"/>
    </location>
</feature>
<comment type="similarity">
    <text evidence="15">Belongs to the phosphofructokinase type A (PFKA) family. ATP-dependent PFK group I subfamily. Eukaryotic two domain clade "E" sub-subfamily.</text>
</comment>
<dbReference type="GO" id="GO:0016208">
    <property type="term" value="F:AMP binding"/>
    <property type="evidence" value="ECO:0007669"/>
    <property type="project" value="TreeGrafter"/>
</dbReference>
<feature type="binding site" description="in other chain" evidence="14">
    <location>
        <begin position="712"/>
        <end position="716"/>
    </location>
    <ligand>
        <name>beta-D-fructose 2,6-bisphosphate</name>
        <dbReference type="ChEBI" id="CHEBI:58579"/>
        <note>allosteric activator; ligand shared between dimeric partners</note>
    </ligand>
</feature>
<dbReference type="SUPFAM" id="SSF54593">
    <property type="entry name" value="Glyoxalase/Bleomycin resistance protein/Dihydroxybiphenyl dioxygenase"/>
    <property type="match status" value="1"/>
</dbReference>
<dbReference type="GO" id="GO:0048029">
    <property type="term" value="F:monosaccharide binding"/>
    <property type="evidence" value="ECO:0007669"/>
    <property type="project" value="TreeGrafter"/>
</dbReference>
<dbReference type="InterPro" id="IPR009161">
    <property type="entry name" value="6-Pfructokinase_euk"/>
</dbReference>
<feature type="binding site" evidence="14">
    <location>
        <position position="299"/>
    </location>
    <ligand>
        <name>Mg(2+)</name>
        <dbReference type="ChEBI" id="CHEBI:18420"/>
        <note>catalytic</note>
    </ligand>
</feature>
<dbReference type="NCBIfam" id="TIGR02478">
    <property type="entry name" value="6PF1K_euk"/>
    <property type="match status" value="1"/>
</dbReference>
<dbReference type="GO" id="GO:0030388">
    <property type="term" value="P:fructose 1,6-bisphosphate metabolic process"/>
    <property type="evidence" value="ECO:0007669"/>
    <property type="project" value="TreeGrafter"/>
</dbReference>
<dbReference type="PIRSF" id="PIRSF000533">
    <property type="entry name" value="ATP_PFK_euk"/>
    <property type="match status" value="1"/>
</dbReference>
<dbReference type="Gene3D" id="3.40.50.450">
    <property type="match status" value="2"/>
</dbReference>
<keyword evidence="9 14" id="KW-0418">Kinase</keyword>
<gene>
    <name evidence="18" type="ORF">BABINDRAFT_163458</name>
</gene>
<dbReference type="GO" id="GO:0003872">
    <property type="term" value="F:6-phosphofructokinase activity"/>
    <property type="evidence" value="ECO:0007669"/>
    <property type="project" value="UniProtKB-UniRule"/>
</dbReference>
<keyword evidence="12 14" id="KW-0324">Glycolysis</keyword>
<evidence type="ECO:0000256" key="5">
    <source>
        <dbReference type="ARBA" id="ARBA00022533"/>
    </source>
</evidence>
<feature type="domain" description="Phosphofructokinase" evidence="16">
    <location>
        <begin position="585"/>
        <end position="874"/>
    </location>
</feature>
<dbReference type="InterPro" id="IPR035966">
    <property type="entry name" value="PKF_sf"/>
</dbReference>
<evidence type="ECO:0000256" key="6">
    <source>
        <dbReference type="ARBA" id="ARBA00022679"/>
    </source>
</evidence>
<name>A0A1E3QIB2_9ASCO</name>
<dbReference type="Proteomes" id="UP000094336">
    <property type="component" value="Unassembled WGS sequence"/>
</dbReference>
<dbReference type="GO" id="GO:0051453">
    <property type="term" value="P:regulation of intracellular pH"/>
    <property type="evidence" value="ECO:0007669"/>
    <property type="project" value="EnsemblFungi"/>
</dbReference>
<dbReference type="InterPro" id="IPR022953">
    <property type="entry name" value="ATP_PFK"/>
</dbReference>
<dbReference type="InterPro" id="IPR000023">
    <property type="entry name" value="Phosphofructokinase_dom"/>
</dbReference>
<feature type="region of interest" description="Interdomain linker" evidence="14">
    <location>
        <begin position="571"/>
        <end position="584"/>
    </location>
</feature>
<dbReference type="EC" id="2.7.1.11" evidence="14"/>
<dbReference type="AlphaFoldDB" id="A0A1E3QIB2"/>
<reference evidence="19" key="1">
    <citation type="submission" date="2016-05" db="EMBL/GenBank/DDBJ databases">
        <title>Comparative genomics of biotechnologically important yeasts.</title>
        <authorList>
            <consortium name="DOE Joint Genome Institute"/>
            <person name="Riley R."/>
            <person name="Haridas S."/>
            <person name="Wolfe K.H."/>
            <person name="Lopes M.R."/>
            <person name="Hittinger C.T."/>
            <person name="Goker M."/>
            <person name="Salamov A."/>
            <person name="Wisecaver J."/>
            <person name="Long T.M."/>
            <person name="Aerts A.L."/>
            <person name="Barry K."/>
            <person name="Choi C."/>
            <person name="Clum A."/>
            <person name="Coughlan A.Y."/>
            <person name="Deshpande S."/>
            <person name="Douglass A.P."/>
            <person name="Hanson S.J."/>
            <person name="Klenk H.-P."/>
            <person name="Labutti K."/>
            <person name="Lapidus A."/>
            <person name="Lindquist E."/>
            <person name="Lipzen A."/>
            <person name="Meier-Kolthoff J.P."/>
            <person name="Ohm R.A."/>
            <person name="Otillar R.P."/>
            <person name="Pangilinan J."/>
            <person name="Peng Y."/>
            <person name="Rokas A."/>
            <person name="Rosa C.A."/>
            <person name="Scheuner C."/>
            <person name="Sibirny A.A."/>
            <person name="Slot J.C."/>
            <person name="Stielow J.B."/>
            <person name="Sun H."/>
            <person name="Kurtzman C.P."/>
            <person name="Blackwell M."/>
            <person name="Grigoriev I.V."/>
            <person name="Jeffries T.W."/>
        </authorList>
    </citation>
    <scope>NUCLEOTIDE SEQUENCE [LARGE SCALE GENOMIC DNA]</scope>
    <source>
        <strain evidence="19">NRRL Y-12698</strain>
    </source>
</reference>
<feature type="region of interest" description="N-terminal catalytic PFK domain 1" evidence="14">
    <location>
        <begin position="1"/>
        <end position="570"/>
    </location>
</feature>
<evidence type="ECO:0000256" key="9">
    <source>
        <dbReference type="ARBA" id="ARBA00022777"/>
    </source>
</evidence>
<dbReference type="FunFam" id="3.40.50.460:FF:000007">
    <property type="entry name" value="ATP-dependent 6-phosphofructokinase"/>
    <property type="match status" value="1"/>
</dbReference>
<feature type="binding site" evidence="14">
    <location>
        <begin position="268"/>
        <end position="269"/>
    </location>
    <ligand>
        <name>ATP</name>
        <dbReference type="ChEBI" id="CHEBI:30616"/>
    </ligand>
</feature>
<dbReference type="Pfam" id="PF18468">
    <property type="entry name" value="Pfk_N"/>
    <property type="match status" value="1"/>
</dbReference>
<keyword evidence="6 14" id="KW-0808">Transferase</keyword>
<dbReference type="GO" id="GO:0005945">
    <property type="term" value="C:6-phosphofructokinase complex"/>
    <property type="evidence" value="ECO:0007669"/>
    <property type="project" value="EnsemblFungi"/>
</dbReference>
<keyword evidence="8 14" id="KW-0547">Nucleotide-binding</keyword>
<evidence type="ECO:0000256" key="8">
    <source>
        <dbReference type="ARBA" id="ARBA00022741"/>
    </source>
</evidence>
<feature type="binding site" description="in other chain" evidence="14">
    <location>
        <begin position="478"/>
        <end position="481"/>
    </location>
    <ligand>
        <name>substrate</name>
        <note>ligand shared between dimeric partners</note>
    </ligand>
</feature>
<comment type="similarity">
    <text evidence="14">Belongs to the phosphofructokinase type A (PFKA) family. ATP-dependent PFK group I subfamily. Eukaryotic two domain clade 'E' sub-subfamily.</text>
</comment>
<dbReference type="UniPathway" id="UPA00109">
    <property type="reaction ID" value="UER00182"/>
</dbReference>
<dbReference type="GO" id="GO:0005739">
    <property type="term" value="C:mitochondrion"/>
    <property type="evidence" value="ECO:0007669"/>
    <property type="project" value="EnsemblFungi"/>
</dbReference>
<comment type="cofactor">
    <cofactor evidence="1 14">
        <name>Mg(2+)</name>
        <dbReference type="ChEBI" id="CHEBI:18420"/>
    </cofactor>
</comment>
<dbReference type="GeneID" id="30147776"/>